<evidence type="ECO:0000313" key="10">
    <source>
        <dbReference type="Proteomes" id="UP000297762"/>
    </source>
</evidence>
<sequence>MSEFRSKNVDEVFCRSCGSVIKKEAEICPKCGVRQMPAPNTAQSFNMNSEMDHWTMTLLLCLIAFFGVAGIHRFYNGKIVTGVLMLITFGFCGLWTLIDIILIASNQFTDAKGNIISRGNRAL</sequence>
<protein>
    <submittedName>
        <fullName evidence="9">TM2 domain-containing protein</fullName>
    </submittedName>
</protein>
<keyword evidence="3" id="KW-0732">Signal</keyword>
<dbReference type="InterPro" id="IPR050932">
    <property type="entry name" value="TM2D1-3-like"/>
</dbReference>
<feature type="transmembrane region" description="Helical" evidence="7">
    <location>
        <begin position="83"/>
        <end position="104"/>
    </location>
</feature>
<dbReference type="GO" id="GO:0016020">
    <property type="term" value="C:membrane"/>
    <property type="evidence" value="ECO:0007669"/>
    <property type="project" value="UniProtKB-SubCell"/>
</dbReference>
<evidence type="ECO:0000256" key="3">
    <source>
        <dbReference type="ARBA" id="ARBA00022729"/>
    </source>
</evidence>
<dbReference type="RefSeq" id="WP_135650985.1">
    <property type="nucleotide sequence ID" value="NZ_RQGF01000035.1"/>
</dbReference>
<comment type="subcellular location">
    <subcellularLocation>
        <location evidence="1">Membrane</location>
        <topology evidence="1">Multi-pass membrane protein</topology>
    </subcellularLocation>
</comment>
<evidence type="ECO:0000313" key="9">
    <source>
        <dbReference type="EMBL" id="TGL58738.1"/>
    </source>
</evidence>
<feature type="domain" description="TM2" evidence="8">
    <location>
        <begin position="54"/>
        <end position="101"/>
    </location>
</feature>
<keyword evidence="4 7" id="KW-1133">Transmembrane helix</keyword>
<name>A0A4R9K350_9LEPT</name>
<feature type="transmembrane region" description="Helical" evidence="7">
    <location>
        <begin position="53"/>
        <end position="71"/>
    </location>
</feature>
<dbReference type="Pfam" id="PF05154">
    <property type="entry name" value="TM2"/>
    <property type="match status" value="1"/>
</dbReference>
<evidence type="ECO:0000256" key="4">
    <source>
        <dbReference type="ARBA" id="ARBA00022989"/>
    </source>
</evidence>
<dbReference type="PANTHER" id="PTHR21016:SF7">
    <property type="entry name" value="TM2 DOMAIN-CONTAINING PROTEIN 3"/>
    <property type="match status" value="1"/>
</dbReference>
<evidence type="ECO:0000259" key="8">
    <source>
        <dbReference type="Pfam" id="PF05154"/>
    </source>
</evidence>
<evidence type="ECO:0000256" key="5">
    <source>
        <dbReference type="ARBA" id="ARBA00023136"/>
    </source>
</evidence>
<evidence type="ECO:0000256" key="1">
    <source>
        <dbReference type="ARBA" id="ARBA00004141"/>
    </source>
</evidence>
<dbReference type="EMBL" id="RQGF01000035">
    <property type="protein sequence ID" value="TGL58738.1"/>
    <property type="molecule type" value="Genomic_DNA"/>
</dbReference>
<evidence type="ECO:0000256" key="6">
    <source>
        <dbReference type="ARBA" id="ARBA00023180"/>
    </source>
</evidence>
<keyword evidence="10" id="KW-1185">Reference proteome</keyword>
<keyword evidence="6" id="KW-0325">Glycoprotein</keyword>
<accession>A0A4R9K350</accession>
<reference evidence="9" key="1">
    <citation type="journal article" date="2019" name="PLoS Negl. Trop. Dis.">
        <title>Revisiting the worldwide diversity of Leptospira species in the environment.</title>
        <authorList>
            <person name="Vincent A.T."/>
            <person name="Schiettekatte O."/>
            <person name="Bourhy P."/>
            <person name="Veyrier F.J."/>
            <person name="Picardeau M."/>
        </authorList>
    </citation>
    <scope>NUCLEOTIDE SEQUENCE [LARGE SCALE GENOMIC DNA]</scope>
    <source>
        <strain evidence="9">201702455</strain>
    </source>
</reference>
<dbReference type="OrthoDB" id="8215804at2"/>
<gene>
    <name evidence="9" type="ORF">EHQ64_16940</name>
</gene>
<dbReference type="PANTHER" id="PTHR21016">
    <property type="entry name" value="BETA-AMYLOID BINDING PROTEIN-RELATED"/>
    <property type="match status" value="1"/>
</dbReference>
<keyword evidence="5 7" id="KW-0472">Membrane</keyword>
<keyword evidence="2 7" id="KW-0812">Transmembrane</keyword>
<dbReference type="InterPro" id="IPR007829">
    <property type="entry name" value="TM2"/>
</dbReference>
<evidence type="ECO:0000256" key="2">
    <source>
        <dbReference type="ARBA" id="ARBA00022692"/>
    </source>
</evidence>
<proteinExistence type="predicted"/>
<dbReference type="AlphaFoldDB" id="A0A4R9K350"/>
<organism evidence="9 10">
    <name type="scientific">Leptospira sarikeiensis</name>
    <dbReference type="NCBI Taxonomy" id="2484943"/>
    <lineage>
        <taxon>Bacteria</taxon>
        <taxon>Pseudomonadati</taxon>
        <taxon>Spirochaetota</taxon>
        <taxon>Spirochaetia</taxon>
        <taxon>Leptospirales</taxon>
        <taxon>Leptospiraceae</taxon>
        <taxon>Leptospira</taxon>
    </lineage>
</organism>
<evidence type="ECO:0000256" key="7">
    <source>
        <dbReference type="SAM" id="Phobius"/>
    </source>
</evidence>
<dbReference type="Proteomes" id="UP000297762">
    <property type="component" value="Unassembled WGS sequence"/>
</dbReference>
<comment type="caution">
    <text evidence="9">The sequence shown here is derived from an EMBL/GenBank/DDBJ whole genome shotgun (WGS) entry which is preliminary data.</text>
</comment>